<evidence type="ECO:0000313" key="1">
    <source>
        <dbReference type="EMBL" id="EHQ60051.1"/>
    </source>
</evidence>
<dbReference type="Proteomes" id="UP000003900">
    <property type="component" value="Unassembled WGS sequence"/>
</dbReference>
<keyword evidence="2" id="KW-1185">Reference proteome</keyword>
<proteinExistence type="predicted"/>
<sequence length="75" mass="8055">MICDPGPKRVGCRGSIVEEVCREGEGEGEGEAKAEARVRKCARHEREKCGGGDGRKLQTCAVWAMMGESCKSQAV</sequence>
<comment type="caution">
    <text evidence="1">The sequence shown here is derived from an EMBL/GenBank/DDBJ whole genome shotgun (WGS) entry which is preliminary data.</text>
</comment>
<evidence type="ECO:0000313" key="2">
    <source>
        <dbReference type="Proteomes" id="UP000003900"/>
    </source>
</evidence>
<protein>
    <submittedName>
        <fullName evidence="1">Uncharacterized protein</fullName>
    </submittedName>
</protein>
<feature type="non-terminal residue" evidence="1">
    <location>
        <position position="75"/>
    </location>
</feature>
<name>H3SLI5_9BACL</name>
<gene>
    <name evidence="1" type="ORF">PDENDC454_22109</name>
</gene>
<organism evidence="1 2">
    <name type="scientific">Paenibacillus dendritiformis C454</name>
    <dbReference type="NCBI Taxonomy" id="1131935"/>
    <lineage>
        <taxon>Bacteria</taxon>
        <taxon>Bacillati</taxon>
        <taxon>Bacillota</taxon>
        <taxon>Bacilli</taxon>
        <taxon>Bacillales</taxon>
        <taxon>Paenibacillaceae</taxon>
        <taxon>Paenibacillus</taxon>
    </lineage>
</organism>
<reference evidence="1 2" key="1">
    <citation type="journal article" date="2012" name="J. Bacteriol.">
        <title>Genome Sequence of the Pattern-Forming Social Bacterium Paenibacillus dendritiformis C454 Chiral Morphotype.</title>
        <authorList>
            <person name="Sirota-Madi A."/>
            <person name="Olender T."/>
            <person name="Helman Y."/>
            <person name="Brainis I."/>
            <person name="Finkelshtein A."/>
            <person name="Roth D."/>
            <person name="Hagai E."/>
            <person name="Leshkowitz D."/>
            <person name="Brodsky L."/>
            <person name="Galatenko V."/>
            <person name="Nikolaev V."/>
            <person name="Gutnick D.L."/>
            <person name="Lancet D."/>
            <person name="Ben-Jacob E."/>
        </authorList>
    </citation>
    <scope>NUCLEOTIDE SEQUENCE [LARGE SCALE GENOMIC DNA]</scope>
    <source>
        <strain evidence="1 2">C454</strain>
    </source>
</reference>
<dbReference type="EMBL" id="AHKH01000085">
    <property type="protein sequence ID" value="EHQ60051.1"/>
    <property type="molecule type" value="Genomic_DNA"/>
</dbReference>
<dbReference type="AlphaFoldDB" id="H3SLI5"/>
<accession>H3SLI5</accession>
<dbReference type="STRING" id="1131935.PDENDC454_22109"/>